<dbReference type="AlphaFoldDB" id="J7S6N9"/>
<keyword evidence="2 4" id="KW-0863">Zinc-finger</keyword>
<dbReference type="GO" id="GO:0008270">
    <property type="term" value="F:zinc ion binding"/>
    <property type="evidence" value="ECO:0007669"/>
    <property type="project" value="UniProtKB-KW"/>
</dbReference>
<dbReference type="CDD" id="cd00202">
    <property type="entry name" value="ZnF_GATA"/>
    <property type="match status" value="1"/>
</dbReference>
<feature type="region of interest" description="Disordered" evidence="5">
    <location>
        <begin position="190"/>
        <end position="231"/>
    </location>
</feature>
<protein>
    <recommendedName>
        <fullName evidence="6">GATA-type domain-containing protein</fullName>
    </recommendedName>
</protein>
<reference evidence="8" key="2">
    <citation type="submission" date="2012-08" db="EMBL/GenBank/DDBJ databases">
        <title>Genome sequence of Kazachstania naganishii.</title>
        <authorList>
            <person name="Gordon J.L."/>
            <person name="Armisen D."/>
            <person name="Proux-Wera E."/>
            <person name="OhEigeartaigh S.S."/>
            <person name="Byrne K.P."/>
            <person name="Wolfe K.H."/>
        </authorList>
    </citation>
    <scope>NUCLEOTIDE SEQUENCE [LARGE SCALE GENOMIC DNA]</scope>
    <source>
        <strain evidence="8">ATCC MYA-139 / BCRC 22969 / CBS 8797 / CCRC 22969 / KCTC 17520 / NBRC 10181 / NCYC 3082</strain>
    </source>
</reference>
<dbReference type="PANTHER" id="PTHR45658">
    <property type="entry name" value="GATA TRANSCRIPTION FACTOR"/>
    <property type="match status" value="1"/>
</dbReference>
<evidence type="ECO:0000256" key="2">
    <source>
        <dbReference type="ARBA" id="ARBA00022771"/>
    </source>
</evidence>
<dbReference type="Gene3D" id="3.30.50.10">
    <property type="entry name" value="Erythroid Transcription Factor GATA-1, subunit A"/>
    <property type="match status" value="1"/>
</dbReference>
<evidence type="ECO:0000313" key="7">
    <source>
        <dbReference type="EMBL" id="CCK70474.1"/>
    </source>
</evidence>
<dbReference type="GO" id="GO:0006355">
    <property type="term" value="P:regulation of DNA-templated transcription"/>
    <property type="evidence" value="ECO:0007669"/>
    <property type="project" value="InterPro"/>
</dbReference>
<evidence type="ECO:0000313" key="8">
    <source>
        <dbReference type="Proteomes" id="UP000006310"/>
    </source>
</evidence>
<dbReference type="eggNOG" id="KOG1601">
    <property type="taxonomic scope" value="Eukaryota"/>
</dbReference>
<evidence type="ECO:0000256" key="5">
    <source>
        <dbReference type="SAM" id="MobiDB-lite"/>
    </source>
</evidence>
<evidence type="ECO:0000259" key="6">
    <source>
        <dbReference type="PROSITE" id="PS50114"/>
    </source>
</evidence>
<dbReference type="EMBL" id="HE978318">
    <property type="protein sequence ID" value="CCK70474.1"/>
    <property type="molecule type" value="Genomic_DNA"/>
</dbReference>
<evidence type="ECO:0000256" key="3">
    <source>
        <dbReference type="ARBA" id="ARBA00022833"/>
    </source>
</evidence>
<dbReference type="InterPro" id="IPR013088">
    <property type="entry name" value="Znf_NHR/GATA"/>
</dbReference>
<keyword evidence="3" id="KW-0862">Zinc</keyword>
<dbReference type="GeneID" id="34526174"/>
<dbReference type="OrthoDB" id="2162994at2759"/>
<dbReference type="InterPro" id="IPR000679">
    <property type="entry name" value="Znf_GATA"/>
</dbReference>
<evidence type="ECO:0000256" key="1">
    <source>
        <dbReference type="ARBA" id="ARBA00022723"/>
    </source>
</evidence>
<feature type="compositionally biased region" description="Basic residues" evidence="5">
    <location>
        <begin position="207"/>
        <end position="218"/>
    </location>
</feature>
<gene>
    <name evidence="7" type="primary">KNAG0E02120</name>
    <name evidence="7" type="ordered locus">KNAG_0E02120</name>
</gene>
<dbReference type="GO" id="GO:0043565">
    <property type="term" value="F:sequence-specific DNA binding"/>
    <property type="evidence" value="ECO:0007669"/>
    <property type="project" value="InterPro"/>
</dbReference>
<keyword evidence="1" id="KW-0479">Metal-binding</keyword>
<keyword evidence="8" id="KW-1185">Reference proteome</keyword>
<dbReference type="Pfam" id="PF00320">
    <property type="entry name" value="GATA"/>
    <property type="match status" value="1"/>
</dbReference>
<organism evidence="7 8">
    <name type="scientific">Huiozyma naganishii (strain ATCC MYA-139 / BCRC 22969 / CBS 8797 / KCTC 17520 / NBRC 10181 / NCYC 3082 / Yp74L-3)</name>
    <name type="common">Yeast</name>
    <name type="synonym">Kazachstania naganishii</name>
    <dbReference type="NCBI Taxonomy" id="1071383"/>
    <lineage>
        <taxon>Eukaryota</taxon>
        <taxon>Fungi</taxon>
        <taxon>Dikarya</taxon>
        <taxon>Ascomycota</taxon>
        <taxon>Saccharomycotina</taxon>
        <taxon>Saccharomycetes</taxon>
        <taxon>Saccharomycetales</taxon>
        <taxon>Saccharomycetaceae</taxon>
        <taxon>Huiozyma</taxon>
    </lineage>
</organism>
<feature type="domain" description="GATA-type" evidence="6">
    <location>
        <begin position="260"/>
        <end position="291"/>
    </location>
</feature>
<dbReference type="InterPro" id="IPR051140">
    <property type="entry name" value="GATA_TF"/>
</dbReference>
<dbReference type="KEGG" id="kng:KNAG_0E02120"/>
<dbReference type="SMART" id="SM00401">
    <property type="entry name" value="ZnF_GATA"/>
    <property type="match status" value="1"/>
</dbReference>
<dbReference type="RefSeq" id="XP_022464720.1">
    <property type="nucleotide sequence ID" value="XM_022608200.1"/>
</dbReference>
<dbReference type="Proteomes" id="UP000006310">
    <property type="component" value="Chromosome 5"/>
</dbReference>
<dbReference type="PROSITE" id="PS00344">
    <property type="entry name" value="GATA_ZN_FINGER_1"/>
    <property type="match status" value="1"/>
</dbReference>
<proteinExistence type="predicted"/>
<accession>J7S6N9</accession>
<dbReference type="PROSITE" id="PS50114">
    <property type="entry name" value="GATA_ZN_FINGER_2"/>
    <property type="match status" value="1"/>
</dbReference>
<dbReference type="HOGENOM" id="CLU_799415_0_0_1"/>
<sequence length="347" mass="39158">MLPVSQFNVAQPPDYNMIPYSPNNFYPLPQGYQAAAAAAGGNDFQYVGPQYNRNTYLPSIKDMLGAPGQVPARQNDYSNNNNDYIYGNPYHSVQSNGNVVPMPGNVVFQQQAYYYSTPNGVMPYMQPVPVAGETRIPEMQMVPTSVNGSVPQPAVSQPPMPQPPVQPVKKITPPPHEEFPVIFEQFPMSPLKTNSKGVNKPATTTKLKTKRRRRRKSSAKNPNRNINSELTDLVAGSERIQQPPTTGPQRYRSQAVPFIKCKHCQETETPEWRRGPYGNRSLCNACGLYYRKLIKSFDTKNGNLIMRFNRMINPQDRKVPVSIHIPRNIIKQLDRDPTLDVNYFTVD</sequence>
<reference evidence="7 8" key="1">
    <citation type="journal article" date="2011" name="Proc. Natl. Acad. Sci. U.S.A.">
        <title>Evolutionary erosion of yeast sex chromosomes by mating-type switching accidents.</title>
        <authorList>
            <person name="Gordon J.L."/>
            <person name="Armisen D."/>
            <person name="Proux-Wera E."/>
            <person name="Oheigeartaigh S.S."/>
            <person name="Byrne K.P."/>
            <person name="Wolfe K.H."/>
        </authorList>
    </citation>
    <scope>NUCLEOTIDE SEQUENCE [LARGE SCALE GENOMIC DNA]</scope>
    <source>
        <strain evidence="8">ATCC MYA-139 / BCRC 22969 / CBS 8797 / CCRC 22969 / KCTC 17520 / NBRC 10181 / NCYC 3082</strain>
    </source>
</reference>
<dbReference type="SUPFAM" id="SSF57716">
    <property type="entry name" value="Glucocorticoid receptor-like (DNA-binding domain)"/>
    <property type="match status" value="1"/>
</dbReference>
<evidence type="ECO:0000256" key="4">
    <source>
        <dbReference type="PROSITE-ProRule" id="PRU00094"/>
    </source>
</evidence>
<name>J7S6N9_HUIN7</name>